<name>A0A1W1ZWX7_9SPHI</name>
<evidence type="ECO:0000313" key="2">
    <source>
        <dbReference type="Proteomes" id="UP000192678"/>
    </source>
</evidence>
<proteinExistence type="predicted"/>
<organism evidence="1 2">
    <name type="scientific">Pedobacter nyackensis</name>
    <dbReference type="NCBI Taxonomy" id="475255"/>
    <lineage>
        <taxon>Bacteria</taxon>
        <taxon>Pseudomonadati</taxon>
        <taxon>Bacteroidota</taxon>
        <taxon>Sphingobacteriia</taxon>
        <taxon>Sphingobacteriales</taxon>
        <taxon>Sphingobacteriaceae</taxon>
        <taxon>Pedobacter</taxon>
    </lineage>
</organism>
<protein>
    <submittedName>
        <fullName evidence="1">Uncharacterized protein</fullName>
    </submittedName>
</protein>
<sequence length="71" mass="8088">MANAITTIERVEFIIQPKQTHCNLFYSSNEPGTPWGGGWKTKTFPESKSAIDILRDEVQNYLEWSNGREGV</sequence>
<accession>A0A1W1ZWX7</accession>
<dbReference type="AlphaFoldDB" id="A0A1W1ZWX7"/>
<keyword evidence="2" id="KW-1185">Reference proteome</keyword>
<dbReference type="RefSeq" id="WP_084286718.1">
    <property type="nucleotide sequence ID" value="NZ_FWYB01000001.1"/>
</dbReference>
<dbReference type="Proteomes" id="UP000192678">
    <property type="component" value="Unassembled WGS sequence"/>
</dbReference>
<gene>
    <name evidence="1" type="ORF">SAMN04488101_101113</name>
</gene>
<dbReference type="EMBL" id="FWYB01000001">
    <property type="protein sequence ID" value="SMC52856.1"/>
    <property type="molecule type" value="Genomic_DNA"/>
</dbReference>
<evidence type="ECO:0000313" key="1">
    <source>
        <dbReference type="EMBL" id="SMC52856.1"/>
    </source>
</evidence>
<reference evidence="1 2" key="1">
    <citation type="submission" date="2017-04" db="EMBL/GenBank/DDBJ databases">
        <authorList>
            <person name="Afonso C.L."/>
            <person name="Miller P.J."/>
            <person name="Scott M.A."/>
            <person name="Spackman E."/>
            <person name="Goraichik I."/>
            <person name="Dimitrov K.M."/>
            <person name="Suarez D.L."/>
            <person name="Swayne D.E."/>
        </authorList>
    </citation>
    <scope>NUCLEOTIDE SEQUENCE [LARGE SCALE GENOMIC DNA]</scope>
    <source>
        <strain evidence="1 2">DSM 19625</strain>
    </source>
</reference>